<dbReference type="GO" id="GO:0005198">
    <property type="term" value="F:structural molecule activity"/>
    <property type="evidence" value="ECO:0007669"/>
    <property type="project" value="InterPro"/>
</dbReference>
<evidence type="ECO:0000313" key="4">
    <source>
        <dbReference type="Ensembl" id="ENSCCRP00015100262.1"/>
    </source>
</evidence>
<dbReference type="AlphaFoldDB" id="A0A8C2A672"/>
<dbReference type="Gene3D" id="2.30.29.30">
    <property type="entry name" value="Pleckstrin-homology domain (PH domain)/Phosphotyrosine-binding domain (PTB)"/>
    <property type="match status" value="1"/>
</dbReference>
<feature type="compositionally biased region" description="Basic and acidic residues" evidence="1">
    <location>
        <begin position="249"/>
        <end position="266"/>
    </location>
</feature>
<dbReference type="SUPFAM" id="SSF50729">
    <property type="entry name" value="PH domain-like"/>
    <property type="match status" value="1"/>
</dbReference>
<dbReference type="Ensembl" id="ENSCCRT00015103509.1">
    <property type="protein sequence ID" value="ENSCCRP00015100262.1"/>
    <property type="gene ID" value="ENSCCRG00015040252.1"/>
</dbReference>
<dbReference type="Pfam" id="PF04382">
    <property type="entry name" value="SAB"/>
    <property type="match status" value="1"/>
</dbReference>
<dbReference type="GO" id="GO:0005856">
    <property type="term" value="C:cytoskeleton"/>
    <property type="evidence" value="ECO:0007669"/>
    <property type="project" value="InterPro"/>
</dbReference>
<dbReference type="InterPro" id="IPR007477">
    <property type="entry name" value="SAB_dom"/>
</dbReference>
<feature type="domain" description="FERM C-terminal PH-like" evidence="3">
    <location>
        <begin position="33"/>
        <end position="112"/>
    </location>
</feature>
<feature type="domain" description="FERM adjacent" evidence="2">
    <location>
        <begin position="114"/>
        <end position="160"/>
    </location>
</feature>
<dbReference type="InterPro" id="IPR018980">
    <property type="entry name" value="FERM_PH-like_C"/>
</dbReference>
<evidence type="ECO:0000259" key="3">
    <source>
        <dbReference type="SMART" id="SM01196"/>
    </source>
</evidence>
<reference evidence="4" key="1">
    <citation type="submission" date="2025-08" db="UniProtKB">
        <authorList>
            <consortium name="Ensembl"/>
        </authorList>
    </citation>
    <scope>IDENTIFICATION</scope>
</reference>
<dbReference type="InterPro" id="IPR011993">
    <property type="entry name" value="PH-like_dom_sf"/>
</dbReference>
<feature type="compositionally biased region" description="Basic and acidic residues" evidence="1">
    <location>
        <begin position="203"/>
        <end position="217"/>
    </location>
</feature>
<dbReference type="InterPro" id="IPR014847">
    <property type="entry name" value="FA"/>
</dbReference>
<feature type="region of interest" description="Disordered" evidence="1">
    <location>
        <begin position="249"/>
        <end position="283"/>
    </location>
</feature>
<feature type="region of interest" description="Disordered" evidence="1">
    <location>
        <begin position="777"/>
        <end position="798"/>
    </location>
</feature>
<evidence type="ECO:0000256" key="1">
    <source>
        <dbReference type="SAM" id="MobiDB-lite"/>
    </source>
</evidence>
<feature type="compositionally biased region" description="Basic and acidic residues" evidence="1">
    <location>
        <begin position="274"/>
        <end position="283"/>
    </location>
</feature>
<dbReference type="SMART" id="SM01195">
    <property type="entry name" value="FA"/>
    <property type="match status" value="1"/>
</dbReference>
<feature type="region of interest" description="Disordered" evidence="1">
    <location>
        <begin position="201"/>
        <end position="226"/>
    </location>
</feature>
<dbReference type="PANTHER" id="PTHR23280">
    <property type="entry name" value="4.1 G PROTEIN"/>
    <property type="match status" value="1"/>
</dbReference>
<dbReference type="PANTHER" id="PTHR23280:SF24">
    <property type="entry name" value="BAND 4.1-LIKE PROTEIN 1"/>
    <property type="match status" value="1"/>
</dbReference>
<dbReference type="Pfam" id="PF08736">
    <property type="entry name" value="FA"/>
    <property type="match status" value="1"/>
</dbReference>
<sequence>MNADRSVKIHTLHSNTKEAGEHTAKENYPNLCAQPGTKYKNMGVRTLSPHIPDKSDQTVTGNCLICSSPFTQYEQFESTIGFKLSNHRAAKRLWKVCIEHHTFFRLVSPEPPPKGFLVMGSKFRYSGRTQAQTRQASALIDRPAPHFERSTSKRYLLSRSLDGEFCQPVSTLGEIHDGMSQKSESEQPQFLSGDEAEADLSLDQDREQDQEHSKSEETVMTPTRKKDIKFLDKSEDVLLKHQASINELKRALREPNSKLMNREKRLSGTSPDGTPEKKAGSEERVLLDYEMEEKGKYKSSTPSPSLVIDPLQKEETEKQQEITKMTHVDLMREDSDETQLHMKTFASSKISLMDKSSESKENIITGEDATTKIKSKLSHEISKKEPTPLVKSQPNNKITITDILEESSQHKVRREKRPQSLNLGKSRDFVYETEAKGSNITHDSVESDEDNNTELIKEIVICHPENFSTTRHTLTSSMAEKLNRPATNTYAATQIKENAEFDRVMGKNLQIPNQGARKMHESLHDSGKSVQARKFGECQEQLSNEVKIMNTEGKQETQDSFSGPGKDEQKSVKTDIRFEVMKVNMIDNSENEAKSVKAKKKETEDLGLEKKRSNFELEESAEIQLGMELKKTSQRVTEHVRTDITRIVPLKPERVRSQGYKDDLDIGQGSELMKRNFKRYSMNESFVRHFDPCKFESRDTSYFHANCTSLVKGNTSQELSLAIKDICVCSEHQAIKSLESSPKDRGIRNEDSTKHTSRLVHRDLLHSDERISELRFSRQTVNQKNTPPTPPVKTKKARESGLFLRNSHIFSKDPTLEVNKKNLPEPLSTASTVEDPQYDVKPPVAKKDPSAVNAAQMLRKGTVKMELHSNGSEAPVKDICDHKLEENRVKEAKENESPVRSNSLERHFVASPVTVTTENITSATTTQVTKTVKGGYAETRIEKRIIITGDDDVDQHQALAMAIQEAKQQHPDMLVTKAIVVRETDSSYEEKHQTYEVQPT</sequence>
<dbReference type="GO" id="GO:0005886">
    <property type="term" value="C:plasma membrane"/>
    <property type="evidence" value="ECO:0007669"/>
    <property type="project" value="TreeGrafter"/>
</dbReference>
<accession>A0A8C2A672</accession>
<dbReference type="GO" id="GO:0031032">
    <property type="term" value="P:actomyosin structure organization"/>
    <property type="evidence" value="ECO:0007669"/>
    <property type="project" value="TreeGrafter"/>
</dbReference>
<dbReference type="SMART" id="SM01196">
    <property type="entry name" value="FERM_C"/>
    <property type="match status" value="1"/>
</dbReference>
<name>A0A8C2A672_CYPCA</name>
<dbReference type="Pfam" id="PF09380">
    <property type="entry name" value="FERM_C"/>
    <property type="match status" value="1"/>
</dbReference>
<evidence type="ECO:0000313" key="5">
    <source>
        <dbReference type="Proteomes" id="UP000694700"/>
    </source>
</evidence>
<proteinExistence type="predicted"/>
<protein>
    <submittedName>
        <fullName evidence="4">Uncharacterized protein</fullName>
    </submittedName>
</protein>
<organism evidence="4 5">
    <name type="scientific">Cyprinus carpio</name>
    <name type="common">Common carp</name>
    <dbReference type="NCBI Taxonomy" id="7962"/>
    <lineage>
        <taxon>Eukaryota</taxon>
        <taxon>Metazoa</taxon>
        <taxon>Chordata</taxon>
        <taxon>Craniata</taxon>
        <taxon>Vertebrata</taxon>
        <taxon>Euteleostomi</taxon>
        <taxon>Actinopterygii</taxon>
        <taxon>Neopterygii</taxon>
        <taxon>Teleostei</taxon>
        <taxon>Ostariophysi</taxon>
        <taxon>Cypriniformes</taxon>
        <taxon>Cyprinidae</taxon>
        <taxon>Cyprininae</taxon>
        <taxon>Cyprinus</taxon>
    </lineage>
</organism>
<evidence type="ECO:0000259" key="2">
    <source>
        <dbReference type="SMART" id="SM01195"/>
    </source>
</evidence>
<dbReference type="GO" id="GO:0003779">
    <property type="term" value="F:actin binding"/>
    <property type="evidence" value="ECO:0007669"/>
    <property type="project" value="InterPro"/>
</dbReference>
<feature type="region of interest" description="Disordered" evidence="1">
    <location>
        <begin position="820"/>
        <end position="850"/>
    </location>
</feature>
<dbReference type="InterPro" id="IPR008379">
    <property type="entry name" value="Band_4.1_C"/>
</dbReference>
<dbReference type="Pfam" id="PF05902">
    <property type="entry name" value="4_1_CTD"/>
    <property type="match status" value="1"/>
</dbReference>
<dbReference type="Proteomes" id="UP000694700">
    <property type="component" value="Unplaced"/>
</dbReference>
<feature type="region of interest" description="Disordered" evidence="1">
    <location>
        <begin position="552"/>
        <end position="571"/>
    </location>
</feature>
<dbReference type="GO" id="GO:0030866">
    <property type="term" value="P:cortical actin cytoskeleton organization"/>
    <property type="evidence" value="ECO:0007669"/>
    <property type="project" value="InterPro"/>
</dbReference>